<feature type="transmembrane region" description="Helical" evidence="11">
    <location>
        <begin position="62"/>
        <end position="88"/>
    </location>
</feature>
<feature type="transmembrane region" description="Helical" evidence="11">
    <location>
        <begin position="148"/>
        <end position="167"/>
    </location>
</feature>
<dbReference type="InterPro" id="IPR004680">
    <property type="entry name" value="Cit_transptr-like_dom"/>
</dbReference>
<dbReference type="InterPro" id="IPR045016">
    <property type="entry name" value="NhaD-like"/>
</dbReference>
<evidence type="ECO:0000256" key="1">
    <source>
        <dbReference type="ARBA" id="ARBA00004141"/>
    </source>
</evidence>
<protein>
    <submittedName>
        <fullName evidence="13">Na+/H+ antiporter</fullName>
    </submittedName>
</protein>
<keyword evidence="9" id="KW-0739">Sodium transport</keyword>
<evidence type="ECO:0000256" key="2">
    <source>
        <dbReference type="ARBA" id="ARBA00022448"/>
    </source>
</evidence>
<accession>A0A224AK74</accession>
<proteinExistence type="inferred from homology"/>
<dbReference type="GO" id="GO:0006814">
    <property type="term" value="P:sodium ion transport"/>
    <property type="evidence" value="ECO:0007669"/>
    <property type="project" value="UniProtKB-KW"/>
</dbReference>
<feature type="transmembrane region" description="Helical" evidence="11">
    <location>
        <begin position="108"/>
        <end position="136"/>
    </location>
</feature>
<keyword evidence="3" id="KW-0050">Antiport</keyword>
<keyword evidence="7" id="KW-0406">Ion transport</keyword>
<keyword evidence="14" id="KW-1185">Reference proteome</keyword>
<organism evidence="13 14">
    <name type="scientific">Blattabacterium cuenoti STAT</name>
    <dbReference type="NCBI Taxonomy" id="1457030"/>
    <lineage>
        <taxon>Bacteria</taxon>
        <taxon>Pseudomonadati</taxon>
        <taxon>Bacteroidota</taxon>
        <taxon>Flavobacteriia</taxon>
        <taxon>Flavobacteriales</taxon>
        <taxon>Blattabacteriaceae</taxon>
        <taxon>Blattabacterium</taxon>
    </lineage>
</organism>
<feature type="domain" description="Citrate transporter-like" evidence="12">
    <location>
        <begin position="17"/>
        <end position="351"/>
    </location>
</feature>
<dbReference type="AlphaFoldDB" id="A0A224AK74"/>
<feature type="transmembrane region" description="Helical" evidence="11">
    <location>
        <begin position="360"/>
        <end position="380"/>
    </location>
</feature>
<feature type="transmembrane region" description="Helical" evidence="11">
    <location>
        <begin position="253"/>
        <end position="271"/>
    </location>
</feature>
<keyword evidence="6" id="KW-0915">Sodium</keyword>
<evidence type="ECO:0000256" key="10">
    <source>
        <dbReference type="ARBA" id="ARBA00025753"/>
    </source>
</evidence>
<evidence type="ECO:0000256" key="9">
    <source>
        <dbReference type="ARBA" id="ARBA00023201"/>
    </source>
</evidence>
<evidence type="ECO:0000259" key="12">
    <source>
        <dbReference type="Pfam" id="PF03600"/>
    </source>
</evidence>
<dbReference type="PANTHER" id="PTHR43269">
    <property type="entry name" value="SODIUM/PROTON ANTIPORTER 1-RELATED"/>
    <property type="match status" value="1"/>
</dbReference>
<evidence type="ECO:0000256" key="11">
    <source>
        <dbReference type="SAM" id="Phobius"/>
    </source>
</evidence>
<feature type="transmembrane region" description="Helical" evidence="11">
    <location>
        <begin position="230"/>
        <end position="247"/>
    </location>
</feature>
<feature type="transmembrane region" description="Helical" evidence="11">
    <location>
        <begin position="400"/>
        <end position="421"/>
    </location>
</feature>
<keyword evidence="8 11" id="KW-0472">Membrane</keyword>
<dbReference type="GO" id="GO:0016020">
    <property type="term" value="C:membrane"/>
    <property type="evidence" value="ECO:0007669"/>
    <property type="project" value="UniProtKB-SubCell"/>
</dbReference>
<comment type="subcellular location">
    <subcellularLocation>
        <location evidence="1">Membrane</location>
        <topology evidence="1">Multi-pass membrane protein</topology>
    </subcellularLocation>
</comment>
<evidence type="ECO:0000256" key="5">
    <source>
        <dbReference type="ARBA" id="ARBA00022989"/>
    </source>
</evidence>
<feature type="transmembrane region" description="Helical" evidence="11">
    <location>
        <begin position="323"/>
        <end position="348"/>
    </location>
</feature>
<keyword evidence="4 11" id="KW-0812">Transmembrane</keyword>
<feature type="transmembrane region" description="Helical" evidence="11">
    <location>
        <begin position="190"/>
        <end position="210"/>
    </location>
</feature>
<dbReference type="Proteomes" id="UP000263619">
    <property type="component" value="Chromosome"/>
</dbReference>
<dbReference type="RefSeq" id="WP_119305550.1">
    <property type="nucleotide sequence ID" value="NZ_AP014608.1"/>
</dbReference>
<evidence type="ECO:0000256" key="6">
    <source>
        <dbReference type="ARBA" id="ARBA00023053"/>
    </source>
</evidence>
<dbReference type="OrthoDB" id="9772058at2"/>
<gene>
    <name evidence="13" type="ORF">STAT_374</name>
</gene>
<reference evidence="13 14" key="1">
    <citation type="submission" date="2014-06" db="EMBL/GenBank/DDBJ databases">
        <title>Genome sequence of the intracellular symbiont Blattabacterium cuenoti, strain STAT from the wood feeding cockroach Salganea taiwanensis taiwanensis.</title>
        <authorList>
            <person name="Kinjo Y."/>
            <person name="Ohkuma M."/>
            <person name="Tokuda G."/>
        </authorList>
    </citation>
    <scope>NUCLEOTIDE SEQUENCE [LARGE SCALE GENOMIC DNA]</scope>
    <source>
        <strain evidence="13 14">STAT</strain>
    </source>
</reference>
<evidence type="ECO:0000256" key="7">
    <source>
        <dbReference type="ARBA" id="ARBA00023065"/>
    </source>
</evidence>
<evidence type="ECO:0000313" key="14">
    <source>
        <dbReference type="Proteomes" id="UP000263619"/>
    </source>
</evidence>
<dbReference type="PANTHER" id="PTHR43269:SF2">
    <property type="entry name" value="SODIUM_PROTON ANTIPORTER 1-RELATED"/>
    <property type="match status" value="1"/>
</dbReference>
<evidence type="ECO:0000256" key="4">
    <source>
        <dbReference type="ARBA" id="ARBA00022692"/>
    </source>
</evidence>
<feature type="transmembrane region" description="Helical" evidence="11">
    <location>
        <begin position="283"/>
        <end position="303"/>
    </location>
</feature>
<feature type="transmembrane region" description="Helical" evidence="11">
    <location>
        <begin position="27"/>
        <end position="50"/>
    </location>
</feature>
<dbReference type="EMBL" id="AP014608">
    <property type="protein sequence ID" value="BBA17292.1"/>
    <property type="molecule type" value="Genomic_DNA"/>
</dbReference>
<evidence type="ECO:0000256" key="3">
    <source>
        <dbReference type="ARBA" id="ARBA00022449"/>
    </source>
</evidence>
<name>A0A224AK74_9FLAO</name>
<sequence>MIILIFIFGYLLITIENYISVNKVIPSILMAVICWSLIIFLDIPVYEYELGKHLILKKDSKYLLLFHLGKVSEIVFFLIGAMSIIAIIERYSGFEAIKELIFTNTKRKFLWIISIVSFLLSAIIDNLTATMVLISILKKTISNYKNRLYYLGLVIISANAGGVWSPIGDITTTMLWISNKVTTTSLIKKLFIPSVLCMFISTLIASYMPIFNGNIQIKKNDISKYYLSRGFFMLKLGLFLMLLVPFFKTIIGIPPYMGIMFSLGIMLFIVSKKYRDQSILDEILKKVDISSILFFFGILLSVSSLESIGKLYSLSHWINETVFTWKITIFLFGLISSIIDNVPLVAATINMFSYPINHDLWHFIAYVSGTGGSLLLIGSASGVSAMSMEKIDFFWYLKKISWIALIGYMSGFIYLLIYPFFSL</sequence>
<keyword evidence="5 11" id="KW-1133">Transmembrane helix</keyword>
<keyword evidence="2" id="KW-0813">Transport</keyword>
<dbReference type="Pfam" id="PF03600">
    <property type="entry name" value="CitMHS"/>
    <property type="match status" value="1"/>
</dbReference>
<dbReference type="GO" id="GO:0015297">
    <property type="term" value="F:antiporter activity"/>
    <property type="evidence" value="ECO:0007669"/>
    <property type="project" value="UniProtKB-KW"/>
</dbReference>
<evidence type="ECO:0000313" key="13">
    <source>
        <dbReference type="EMBL" id="BBA17292.1"/>
    </source>
</evidence>
<evidence type="ECO:0000256" key="8">
    <source>
        <dbReference type="ARBA" id="ARBA00023136"/>
    </source>
</evidence>
<comment type="similarity">
    <text evidence="10">Belongs to the NhaD Na(+)/H(+) (TC 2.A.62) antiporter family.</text>
</comment>